<protein>
    <submittedName>
        <fullName evidence="2">Uncharacterized protein</fullName>
    </submittedName>
</protein>
<feature type="compositionally biased region" description="Basic and acidic residues" evidence="1">
    <location>
        <begin position="57"/>
        <end position="70"/>
    </location>
</feature>
<keyword evidence="3" id="KW-1185">Reference proteome</keyword>
<evidence type="ECO:0000313" key="2">
    <source>
        <dbReference type="EMBL" id="KAE8022698.1"/>
    </source>
</evidence>
<dbReference type="AlphaFoldDB" id="A0A5N6QZP6"/>
<organism evidence="2 3">
    <name type="scientific">Carpinus fangiana</name>
    <dbReference type="NCBI Taxonomy" id="176857"/>
    <lineage>
        <taxon>Eukaryota</taxon>
        <taxon>Viridiplantae</taxon>
        <taxon>Streptophyta</taxon>
        <taxon>Embryophyta</taxon>
        <taxon>Tracheophyta</taxon>
        <taxon>Spermatophyta</taxon>
        <taxon>Magnoliopsida</taxon>
        <taxon>eudicotyledons</taxon>
        <taxon>Gunneridae</taxon>
        <taxon>Pentapetalae</taxon>
        <taxon>rosids</taxon>
        <taxon>fabids</taxon>
        <taxon>Fagales</taxon>
        <taxon>Betulaceae</taxon>
        <taxon>Carpinus</taxon>
    </lineage>
</organism>
<gene>
    <name evidence="2" type="ORF">FH972_008479</name>
</gene>
<accession>A0A5N6QZP6</accession>
<reference evidence="2 3" key="1">
    <citation type="submission" date="2019-06" db="EMBL/GenBank/DDBJ databases">
        <title>A chromosomal-level reference genome of Carpinus fangiana (Coryloideae, Betulaceae).</title>
        <authorList>
            <person name="Yang X."/>
            <person name="Wang Z."/>
            <person name="Zhang L."/>
            <person name="Hao G."/>
            <person name="Liu J."/>
            <person name="Yang Y."/>
        </authorList>
    </citation>
    <scope>NUCLEOTIDE SEQUENCE [LARGE SCALE GENOMIC DNA]</scope>
    <source>
        <strain evidence="2">Cfa_2016G</strain>
        <tissue evidence="2">Leaf</tissue>
    </source>
</reference>
<name>A0A5N6QZP6_9ROSI</name>
<evidence type="ECO:0000256" key="1">
    <source>
        <dbReference type="SAM" id="MobiDB-lite"/>
    </source>
</evidence>
<feature type="compositionally biased region" description="Basic and acidic residues" evidence="1">
    <location>
        <begin position="190"/>
        <end position="199"/>
    </location>
</feature>
<evidence type="ECO:0000313" key="3">
    <source>
        <dbReference type="Proteomes" id="UP000327013"/>
    </source>
</evidence>
<feature type="region of interest" description="Disordered" evidence="1">
    <location>
        <begin position="1"/>
        <end position="35"/>
    </location>
</feature>
<sequence length="210" mass="23196">MGTTSYGKRDLEGPKFNVGESDNQNTPSKEEADTAKMQLNRVVTEAVYETAITGLTPRKEADGGGSRVEDSTGNIFPSKEMTHKTAIQDLEAMESNSEALKRGKESRKSGSIYVGQWNQIKEKMEWNLMEGSKEEFCLNLETKSPSMECVNDAKLRGTHKKASLGGSHSKYRGNVIHVGSNGPRIKVGAKMREHVERPNEASPRNSNEHP</sequence>
<dbReference type="Proteomes" id="UP000327013">
    <property type="component" value="Chromosome 3"/>
</dbReference>
<dbReference type="EMBL" id="CM017323">
    <property type="protein sequence ID" value="KAE8022698.1"/>
    <property type="molecule type" value="Genomic_DNA"/>
</dbReference>
<proteinExistence type="predicted"/>
<feature type="region of interest" description="Disordered" evidence="1">
    <location>
        <begin position="54"/>
        <end position="81"/>
    </location>
</feature>
<feature type="region of interest" description="Disordered" evidence="1">
    <location>
        <begin position="160"/>
        <end position="210"/>
    </location>
</feature>